<dbReference type="PANTHER" id="PTHR47784:SF5">
    <property type="entry name" value="STEROL UPTAKE CONTROL PROTEIN 2"/>
    <property type="match status" value="1"/>
</dbReference>
<dbReference type="InterPro" id="IPR053157">
    <property type="entry name" value="Sterol_Uptake_Regulator"/>
</dbReference>
<dbReference type="PROSITE" id="PS50048">
    <property type="entry name" value="ZN2_CY6_FUNGAL_2"/>
    <property type="match status" value="1"/>
</dbReference>
<dbReference type="GO" id="GO:0008270">
    <property type="term" value="F:zinc ion binding"/>
    <property type="evidence" value="ECO:0007669"/>
    <property type="project" value="InterPro"/>
</dbReference>
<gene>
    <name evidence="2" type="ORF">Moror_8564</name>
</gene>
<dbReference type="SUPFAM" id="SSF57701">
    <property type="entry name" value="Zn2/Cys6 DNA-binding domain"/>
    <property type="match status" value="1"/>
</dbReference>
<feature type="domain" description="Zn(2)-C6 fungal-type" evidence="1">
    <location>
        <begin position="27"/>
        <end position="57"/>
    </location>
</feature>
<dbReference type="KEGG" id="mrr:Moror_8564"/>
<reference evidence="2 3" key="1">
    <citation type="journal article" date="2014" name="BMC Genomics">
        <title>Genome and secretome analysis of the hemibiotrophic fungal pathogen, Moniliophthora roreri, which causes frosty pod rot disease of cacao: mechanisms of the biotrophic and necrotrophic phases.</title>
        <authorList>
            <person name="Meinhardt L.W."/>
            <person name="Costa G.G.L."/>
            <person name="Thomazella D.P.T."/>
            <person name="Teixeira P.J.P.L."/>
            <person name="Carazzolle M.F."/>
            <person name="Schuster S.C."/>
            <person name="Carlson J.E."/>
            <person name="Guiltinan M.J."/>
            <person name="Mieczkowski P."/>
            <person name="Farmer A."/>
            <person name="Ramaraj T."/>
            <person name="Crozier J."/>
            <person name="Davis R.E."/>
            <person name="Shao J."/>
            <person name="Melnick R.L."/>
            <person name="Pereira G.A.G."/>
            <person name="Bailey B.A."/>
        </authorList>
    </citation>
    <scope>NUCLEOTIDE SEQUENCE [LARGE SCALE GENOMIC DNA]</scope>
    <source>
        <strain evidence="2 3">MCA 2997</strain>
    </source>
</reference>
<dbReference type="InterPro" id="IPR036864">
    <property type="entry name" value="Zn2-C6_fun-type_DNA-bd_sf"/>
</dbReference>
<evidence type="ECO:0000313" key="2">
    <source>
        <dbReference type="EMBL" id="ESK82447.1"/>
    </source>
</evidence>
<sequence length="382" mass="42406">MSTPSSPSSAAKPSKRVIRRHIKSRSGCATCKRRRIKCDEAEPQCNNCHVRDLDCVWKNKVKSTNVALVKPLSAPAPIALDTTSLQLIHHFTTATSATYCSDFEYTAATVIAVPQLSWFNSHLLHAMLSGTALHLGRLYPNDLQWITLASTHRKAAIDALPGAMNPDAKFISIGFFSMYTISSSLSSSPENIFSLVTSLHNVWSSLKIRGHAYANPSLKDFNPFVASARYVSGLESVEVLEPLRQIYDIDSSDSQVVGMDVGLDSEELLDPGVKEAYRTGVEALYAAYPLSRIGLEAKSAVVWPALCGKWFLALLNERRQRALVVLCFYLVMLREVSERCWWASDVGKCLEYVYGLLDSGWRDWLTEALIEMNCLKVLCDTS</sequence>
<dbReference type="HOGENOM" id="CLU_024934_3_0_1"/>
<dbReference type="AlphaFoldDB" id="V2WLH9"/>
<dbReference type="Gene3D" id="4.10.240.10">
    <property type="entry name" value="Zn(2)-C6 fungal-type DNA-binding domain"/>
    <property type="match status" value="1"/>
</dbReference>
<organism evidence="2 3">
    <name type="scientific">Moniliophthora roreri (strain MCA 2997)</name>
    <name type="common">Cocoa frosty pod rot fungus</name>
    <name type="synonym">Crinipellis roreri</name>
    <dbReference type="NCBI Taxonomy" id="1381753"/>
    <lineage>
        <taxon>Eukaryota</taxon>
        <taxon>Fungi</taxon>
        <taxon>Dikarya</taxon>
        <taxon>Basidiomycota</taxon>
        <taxon>Agaricomycotina</taxon>
        <taxon>Agaricomycetes</taxon>
        <taxon>Agaricomycetidae</taxon>
        <taxon>Agaricales</taxon>
        <taxon>Marasmiineae</taxon>
        <taxon>Marasmiaceae</taxon>
        <taxon>Moniliophthora</taxon>
    </lineage>
</organism>
<dbReference type="Pfam" id="PF00172">
    <property type="entry name" value="Zn_clus"/>
    <property type="match status" value="1"/>
</dbReference>
<dbReference type="STRING" id="1381753.V2WLH9"/>
<accession>V2WLH9</accession>
<evidence type="ECO:0000313" key="3">
    <source>
        <dbReference type="Proteomes" id="UP000017559"/>
    </source>
</evidence>
<dbReference type="Proteomes" id="UP000017559">
    <property type="component" value="Unassembled WGS sequence"/>
</dbReference>
<dbReference type="GO" id="GO:0001228">
    <property type="term" value="F:DNA-binding transcription activator activity, RNA polymerase II-specific"/>
    <property type="evidence" value="ECO:0007669"/>
    <property type="project" value="TreeGrafter"/>
</dbReference>
<dbReference type="OrthoDB" id="5419315at2759"/>
<name>V2WLH9_MONRO</name>
<proteinExistence type="predicted"/>
<dbReference type="CDD" id="cd00067">
    <property type="entry name" value="GAL4"/>
    <property type="match status" value="1"/>
</dbReference>
<keyword evidence="3" id="KW-1185">Reference proteome</keyword>
<evidence type="ECO:0000259" key="1">
    <source>
        <dbReference type="PROSITE" id="PS50048"/>
    </source>
</evidence>
<dbReference type="PANTHER" id="PTHR47784">
    <property type="entry name" value="STEROL UPTAKE CONTROL PROTEIN 2"/>
    <property type="match status" value="1"/>
</dbReference>
<dbReference type="PROSITE" id="PS00463">
    <property type="entry name" value="ZN2_CY6_FUNGAL_1"/>
    <property type="match status" value="1"/>
</dbReference>
<protein>
    <submittedName>
        <fullName evidence="2">C6 transcription</fullName>
    </submittedName>
</protein>
<dbReference type="SMART" id="SM00066">
    <property type="entry name" value="GAL4"/>
    <property type="match status" value="1"/>
</dbReference>
<dbReference type="EMBL" id="AWSO01001922">
    <property type="protein sequence ID" value="ESK82447.1"/>
    <property type="molecule type" value="Genomic_DNA"/>
</dbReference>
<dbReference type="InterPro" id="IPR001138">
    <property type="entry name" value="Zn2Cys6_DnaBD"/>
</dbReference>
<comment type="caution">
    <text evidence="2">The sequence shown here is derived from an EMBL/GenBank/DDBJ whole genome shotgun (WGS) entry which is preliminary data.</text>
</comment>